<dbReference type="RefSeq" id="WP_006802385.1">
    <property type="nucleotide sequence ID" value="NZ_CABKOI010000020.1"/>
</dbReference>
<accession>A0A2N3PKD1</accession>
<keyword evidence="2" id="KW-1185">Reference proteome</keyword>
<dbReference type="PROSITE" id="PS51257">
    <property type="entry name" value="PROKAR_LIPOPROTEIN"/>
    <property type="match status" value="1"/>
</dbReference>
<dbReference type="AlphaFoldDB" id="A0A2N3PKD1"/>
<sequence>MNTKVFKIGLIAMCAVGFFAGCGEKDELAYLNEREFTKEEFQNKEFLDKVSTHCSFADQNGYALKEVARKNCSNAFYYLVK</sequence>
<comment type="caution">
    <text evidence="1">The sequence shown here is derived from an EMBL/GenBank/DDBJ whole genome shotgun (WGS) entry which is preliminary data.</text>
</comment>
<gene>
    <name evidence="1" type="ORF">BCM31_01340</name>
</gene>
<evidence type="ECO:0000313" key="2">
    <source>
        <dbReference type="Proteomes" id="UP000233350"/>
    </source>
</evidence>
<organism evidence="1 2">
    <name type="scientific">Helicobacter winghamensis</name>
    <dbReference type="NCBI Taxonomy" id="157268"/>
    <lineage>
        <taxon>Bacteria</taxon>
        <taxon>Pseudomonadati</taxon>
        <taxon>Campylobacterota</taxon>
        <taxon>Epsilonproteobacteria</taxon>
        <taxon>Campylobacterales</taxon>
        <taxon>Helicobacteraceae</taxon>
        <taxon>Helicobacter</taxon>
    </lineage>
</organism>
<reference evidence="1 2" key="1">
    <citation type="submission" date="2016-07" db="EMBL/GenBank/DDBJ databases">
        <title>Detection of Helicobacter winghamensis from caecal content of red fox (Vulpes vulpes).</title>
        <authorList>
            <person name="Zanoni R.G."/>
            <person name="Florio D."/>
            <person name="Caffara M."/>
            <person name="Renzi M."/>
            <person name="Parisi A."/>
            <person name="Pasquali F."/>
            <person name="Manfreda G."/>
        </authorList>
    </citation>
    <scope>NUCLEOTIDE SEQUENCE [LARGE SCALE GENOMIC DNA]</scope>
    <source>
        <strain evidence="1 2">295_13</strain>
    </source>
</reference>
<dbReference type="GeneID" id="97289931"/>
<dbReference type="Proteomes" id="UP000233350">
    <property type="component" value="Unassembled WGS sequence"/>
</dbReference>
<protein>
    <recommendedName>
        <fullName evidence="3">Lipoprotein</fullName>
    </recommendedName>
</protein>
<dbReference type="EMBL" id="MBPK01000011">
    <property type="protein sequence ID" value="PKT81856.1"/>
    <property type="molecule type" value="Genomic_DNA"/>
</dbReference>
<proteinExistence type="predicted"/>
<evidence type="ECO:0008006" key="3">
    <source>
        <dbReference type="Google" id="ProtNLM"/>
    </source>
</evidence>
<evidence type="ECO:0000313" key="1">
    <source>
        <dbReference type="EMBL" id="PKT81856.1"/>
    </source>
</evidence>
<name>A0A2N3PKD1_9HELI</name>